<feature type="domain" description="Cytosol aminopeptidase" evidence="6">
    <location>
        <begin position="305"/>
        <end position="312"/>
    </location>
</feature>
<dbReference type="Gene3D" id="3.40.630.10">
    <property type="entry name" value="Zn peptidases"/>
    <property type="match status" value="1"/>
</dbReference>
<dbReference type="GO" id="GO:0005737">
    <property type="term" value="C:cytoplasm"/>
    <property type="evidence" value="ECO:0007669"/>
    <property type="project" value="InterPro"/>
</dbReference>
<keyword evidence="3" id="KW-0645">Protease</keyword>
<keyword evidence="5" id="KW-0464">Manganese</keyword>
<comment type="similarity">
    <text evidence="1">Belongs to the peptidase M17 family.</text>
</comment>
<reference evidence="7 8" key="1">
    <citation type="submission" date="2019-03" db="EMBL/GenBank/DDBJ databases">
        <title>Genomic Encyclopedia of Type Strains, Phase IV (KMG-IV): sequencing the most valuable type-strain genomes for metagenomic binning, comparative biology and taxonomic classification.</title>
        <authorList>
            <person name="Goeker M."/>
        </authorList>
    </citation>
    <scope>NUCLEOTIDE SEQUENCE [LARGE SCALE GENOMIC DNA]</scope>
    <source>
        <strain evidence="7 8">DSM 13605</strain>
    </source>
</reference>
<name>A0A4R3N9U0_9GAMM</name>
<dbReference type="GO" id="GO:0030145">
    <property type="term" value="F:manganese ion binding"/>
    <property type="evidence" value="ECO:0007669"/>
    <property type="project" value="InterPro"/>
</dbReference>
<dbReference type="GO" id="GO:0070006">
    <property type="term" value="F:metalloaminopeptidase activity"/>
    <property type="evidence" value="ECO:0007669"/>
    <property type="project" value="InterPro"/>
</dbReference>
<proteinExistence type="inferred from homology"/>
<evidence type="ECO:0000256" key="3">
    <source>
        <dbReference type="ARBA" id="ARBA00022670"/>
    </source>
</evidence>
<dbReference type="PANTHER" id="PTHR11963:SF20">
    <property type="entry name" value="PEPTIDASE B"/>
    <property type="match status" value="1"/>
</dbReference>
<evidence type="ECO:0000256" key="4">
    <source>
        <dbReference type="ARBA" id="ARBA00022801"/>
    </source>
</evidence>
<dbReference type="Pfam" id="PF21337">
    <property type="entry name" value="Peptidase_M17_N_1"/>
    <property type="match status" value="1"/>
</dbReference>
<keyword evidence="4" id="KW-0378">Hydrolase</keyword>
<dbReference type="Proteomes" id="UP000295414">
    <property type="component" value="Unassembled WGS sequence"/>
</dbReference>
<gene>
    <name evidence="7" type="ORF">EDC34_102240</name>
</gene>
<keyword evidence="2 7" id="KW-0031">Aminopeptidase</keyword>
<sequence length="463" mass="48869">MSLPAGFTSSVDAALPLHAVRKAEFATWCQAQPAPVQAWLAAQRFDAAPGSACSWADGDGRVAGAVLGIDDPHDPFAWAHAPRALPAGDWQLVGHVAPEAARALQLGWGLGRYRFARYKAQPAPAAQLAAEHFDAETFDILAACVRVRDLVNTPTEHMGPDELEAAARELAQAHGATVAVVAGDALLAQNYPAIHAVGRASHRAPRLIELTWGEAAHPHVALCGKGVCFDTGGLDLKAAAGMRNMKKDMGGAAHALALAGLVMARKLPLRITLLLAAVENAVGPNAFRPGEVIATRKGVSVEIDNTDAEGRLVLCDALTRACELTPELLLDFATLTGAARVALGPDLPALYANDEALANDWLAAGQHERDPLWRMPLWRPYLRYLTSGIADLANSSNTTMAGSVTAALYLERFVEDGVRWGHVDVYAWNDGDRPGKPAGGEAQGLRAAYALLKARAGMAVASS</sequence>
<dbReference type="InterPro" id="IPR011356">
    <property type="entry name" value="Leucine_aapep/pepB"/>
</dbReference>
<organism evidence="7 8">
    <name type="scientific">Thermomonas haemolytica</name>
    <dbReference type="NCBI Taxonomy" id="141949"/>
    <lineage>
        <taxon>Bacteria</taxon>
        <taxon>Pseudomonadati</taxon>
        <taxon>Pseudomonadota</taxon>
        <taxon>Gammaproteobacteria</taxon>
        <taxon>Lysobacterales</taxon>
        <taxon>Lysobacteraceae</taxon>
        <taxon>Thermomonas</taxon>
    </lineage>
</organism>
<dbReference type="InterPro" id="IPR048816">
    <property type="entry name" value="Peptidase_M17_N_1"/>
</dbReference>
<dbReference type="InterPro" id="IPR000819">
    <property type="entry name" value="Peptidase_M17_C"/>
</dbReference>
<dbReference type="Gene3D" id="3.40.220.10">
    <property type="entry name" value="Leucine Aminopeptidase, subunit E, domain 1"/>
    <property type="match status" value="1"/>
</dbReference>
<dbReference type="AlphaFoldDB" id="A0A4R3N9U0"/>
<dbReference type="PRINTS" id="PR00481">
    <property type="entry name" value="LAMNOPPTDASE"/>
</dbReference>
<dbReference type="PROSITE" id="PS00631">
    <property type="entry name" value="CYTOSOL_AP"/>
    <property type="match status" value="1"/>
</dbReference>
<evidence type="ECO:0000256" key="1">
    <source>
        <dbReference type="ARBA" id="ARBA00009528"/>
    </source>
</evidence>
<evidence type="ECO:0000259" key="6">
    <source>
        <dbReference type="PROSITE" id="PS00631"/>
    </source>
</evidence>
<dbReference type="Pfam" id="PF00883">
    <property type="entry name" value="Peptidase_M17"/>
    <property type="match status" value="1"/>
</dbReference>
<keyword evidence="8" id="KW-1185">Reference proteome</keyword>
<evidence type="ECO:0000313" key="7">
    <source>
        <dbReference type="EMBL" id="TCT25352.1"/>
    </source>
</evidence>
<comment type="caution">
    <text evidence="7">The sequence shown here is derived from an EMBL/GenBank/DDBJ whole genome shotgun (WGS) entry which is preliminary data.</text>
</comment>
<dbReference type="SUPFAM" id="SSF53187">
    <property type="entry name" value="Zn-dependent exopeptidases"/>
    <property type="match status" value="1"/>
</dbReference>
<dbReference type="InterPro" id="IPR043472">
    <property type="entry name" value="Macro_dom-like"/>
</dbReference>
<evidence type="ECO:0000256" key="2">
    <source>
        <dbReference type="ARBA" id="ARBA00022438"/>
    </source>
</evidence>
<dbReference type="EMBL" id="SMAP01000002">
    <property type="protein sequence ID" value="TCT25352.1"/>
    <property type="molecule type" value="Genomic_DNA"/>
</dbReference>
<dbReference type="CDD" id="cd00433">
    <property type="entry name" value="Peptidase_M17"/>
    <property type="match status" value="1"/>
</dbReference>
<evidence type="ECO:0000256" key="5">
    <source>
        <dbReference type="ARBA" id="ARBA00023211"/>
    </source>
</evidence>
<protein>
    <submittedName>
        <fullName evidence="7">Leucyl aminopeptidase</fullName>
    </submittedName>
</protein>
<dbReference type="OrthoDB" id="9809354at2"/>
<evidence type="ECO:0000313" key="8">
    <source>
        <dbReference type="Proteomes" id="UP000295414"/>
    </source>
</evidence>
<accession>A0A4R3N9U0</accession>
<dbReference type="PANTHER" id="PTHR11963">
    <property type="entry name" value="LEUCINE AMINOPEPTIDASE-RELATED"/>
    <property type="match status" value="1"/>
</dbReference>
<dbReference type="GO" id="GO:0006508">
    <property type="term" value="P:proteolysis"/>
    <property type="evidence" value="ECO:0007669"/>
    <property type="project" value="UniProtKB-KW"/>
</dbReference>
<dbReference type="RefSeq" id="WP_114959375.1">
    <property type="nucleotide sequence ID" value="NZ_MSZW01000027.1"/>
</dbReference>